<dbReference type="InterPro" id="IPR004136">
    <property type="entry name" value="NMO"/>
</dbReference>
<evidence type="ECO:0000256" key="2">
    <source>
        <dbReference type="ARBA" id="ARBA00022643"/>
    </source>
</evidence>
<accession>A0ABV2QFU2</accession>
<keyword evidence="1" id="KW-0285">Flavoprotein</keyword>
<dbReference type="PANTHER" id="PTHR32332">
    <property type="entry name" value="2-NITROPROPANE DIOXYGENASE"/>
    <property type="match status" value="1"/>
</dbReference>
<dbReference type="SUPFAM" id="SSF51412">
    <property type="entry name" value="Inosine monophosphate dehydrogenase (IMPDH)"/>
    <property type="match status" value="1"/>
</dbReference>
<organism evidence="4 5">
    <name type="scientific">Ottowia thiooxydans</name>
    <dbReference type="NCBI Taxonomy" id="219182"/>
    <lineage>
        <taxon>Bacteria</taxon>
        <taxon>Pseudomonadati</taxon>
        <taxon>Pseudomonadota</taxon>
        <taxon>Betaproteobacteria</taxon>
        <taxon>Burkholderiales</taxon>
        <taxon>Comamonadaceae</taxon>
        <taxon>Ottowia</taxon>
    </lineage>
</organism>
<keyword evidence="2" id="KW-0288">FMN</keyword>
<evidence type="ECO:0000313" key="5">
    <source>
        <dbReference type="Proteomes" id="UP001549320"/>
    </source>
</evidence>
<name>A0ABV2QFU2_9BURK</name>
<dbReference type="RefSeq" id="WP_354448231.1">
    <property type="nucleotide sequence ID" value="NZ_JBEPSH010000011.1"/>
</dbReference>
<reference evidence="4 5" key="1">
    <citation type="submission" date="2024-06" db="EMBL/GenBank/DDBJ databases">
        <title>Sorghum-associated microbial communities from plants grown in Nebraska, USA.</title>
        <authorList>
            <person name="Schachtman D."/>
        </authorList>
    </citation>
    <scope>NUCLEOTIDE SEQUENCE [LARGE SCALE GENOMIC DNA]</scope>
    <source>
        <strain evidence="4 5">2709</strain>
    </source>
</reference>
<dbReference type="EMBL" id="JBEPSH010000011">
    <property type="protein sequence ID" value="MET4579802.1"/>
    <property type="molecule type" value="Genomic_DNA"/>
</dbReference>
<keyword evidence="5" id="KW-1185">Reference proteome</keyword>
<dbReference type="PANTHER" id="PTHR32332:SF38">
    <property type="entry name" value="MONOOXYGENASE RV1533-RELATED"/>
    <property type="match status" value="1"/>
</dbReference>
<gene>
    <name evidence="4" type="ORF">ABIE13_004939</name>
</gene>
<dbReference type="Proteomes" id="UP001549320">
    <property type="component" value="Unassembled WGS sequence"/>
</dbReference>
<dbReference type="CDD" id="cd04730">
    <property type="entry name" value="NPD_like"/>
    <property type="match status" value="1"/>
</dbReference>
<dbReference type="Pfam" id="PF03060">
    <property type="entry name" value="NMO"/>
    <property type="match status" value="1"/>
</dbReference>
<sequence>MNHNNVCQMLGIEIPVFGFSHCRNVVSEITRAGGMGCLGTAYYTPEQLEIELSWIDEQVGSKPYSINMLLPQKFETVGEPLSFDKLPQAHVAWQKKLLDDAGIPHLPESERDRLLNDELAQMHLTPEFADELLEVVLRHPNIKMVVSALGSPPRHILDRLHAHGIKVGAMTGKVQHALKHKEAGLDILIAQGSEAAGHTGVVSSMVLWPEVVDAVAPIPVLAAGGIGRGRHMAAAFALGAQGIWCGSIWHGTRESDLTDEMKQLLYKARSEDAVQTRSKTGKPGRMLRSKYTEAWVQPDAPATLPMPWQNVLNAEARLRIDRARALDYMTCPVGQIVGTINNESSVRQVIQDILEEFVTTVEQMPLATGLENA</sequence>
<dbReference type="InterPro" id="IPR013785">
    <property type="entry name" value="Aldolase_TIM"/>
</dbReference>
<evidence type="ECO:0000313" key="4">
    <source>
        <dbReference type="EMBL" id="MET4579802.1"/>
    </source>
</evidence>
<comment type="caution">
    <text evidence="4">The sequence shown here is derived from an EMBL/GenBank/DDBJ whole genome shotgun (WGS) entry which is preliminary data.</text>
</comment>
<keyword evidence="4" id="KW-0223">Dioxygenase</keyword>
<evidence type="ECO:0000256" key="1">
    <source>
        <dbReference type="ARBA" id="ARBA00022630"/>
    </source>
</evidence>
<dbReference type="Gene3D" id="3.20.20.70">
    <property type="entry name" value="Aldolase class I"/>
    <property type="match status" value="1"/>
</dbReference>
<keyword evidence="3" id="KW-0560">Oxidoreductase</keyword>
<protein>
    <submittedName>
        <fullName evidence="4">NAD(P)H-dependent flavin oxidoreductase YrpB (Nitropropane dioxygenase family)</fullName>
    </submittedName>
</protein>
<evidence type="ECO:0000256" key="3">
    <source>
        <dbReference type="ARBA" id="ARBA00023002"/>
    </source>
</evidence>
<proteinExistence type="predicted"/>
<dbReference type="GO" id="GO:0051213">
    <property type="term" value="F:dioxygenase activity"/>
    <property type="evidence" value="ECO:0007669"/>
    <property type="project" value="UniProtKB-KW"/>
</dbReference>